<dbReference type="RefSeq" id="WP_069381949.1">
    <property type="nucleotide sequence ID" value="NZ_CP017141.1"/>
</dbReference>
<dbReference type="InterPro" id="IPR017941">
    <property type="entry name" value="Rieske_2Fe-2S"/>
</dbReference>
<dbReference type="Gene3D" id="2.102.10.10">
    <property type="entry name" value="Rieske [2Fe-2S] iron-sulphur domain"/>
    <property type="match status" value="1"/>
</dbReference>
<evidence type="ECO:0000256" key="2">
    <source>
        <dbReference type="ARBA" id="ARBA00022723"/>
    </source>
</evidence>
<dbReference type="Proteomes" id="UP000094313">
    <property type="component" value="Chromosome"/>
</dbReference>
<dbReference type="GO" id="GO:0051537">
    <property type="term" value="F:2 iron, 2 sulfur cluster binding"/>
    <property type="evidence" value="ECO:0007669"/>
    <property type="project" value="UniProtKB-KW"/>
</dbReference>
<evidence type="ECO:0000256" key="3">
    <source>
        <dbReference type="ARBA" id="ARBA00023004"/>
    </source>
</evidence>
<dbReference type="SUPFAM" id="SSF50022">
    <property type="entry name" value="ISP domain"/>
    <property type="match status" value="1"/>
</dbReference>
<evidence type="ECO:0000256" key="4">
    <source>
        <dbReference type="ARBA" id="ARBA00023014"/>
    </source>
</evidence>
<evidence type="ECO:0000259" key="5">
    <source>
        <dbReference type="PROSITE" id="PS51296"/>
    </source>
</evidence>
<dbReference type="GO" id="GO:0046872">
    <property type="term" value="F:metal ion binding"/>
    <property type="evidence" value="ECO:0007669"/>
    <property type="project" value="UniProtKB-KW"/>
</dbReference>
<dbReference type="PANTHER" id="PTHR21496:SF23">
    <property type="entry name" value="3-PHENYLPROPIONATE_CINNAMIC ACID DIOXYGENASE FERREDOXIN SUBUNIT"/>
    <property type="match status" value="1"/>
</dbReference>
<keyword evidence="2" id="KW-0479">Metal-binding</keyword>
<dbReference type="OrthoDB" id="593800at2"/>
<keyword evidence="3" id="KW-0408">Iron</keyword>
<keyword evidence="4" id="KW-0411">Iron-sulfur</keyword>
<name>A0A1D7QNQ6_9SPHI</name>
<sequence>MLKWYRIEGTFPEQDFVTQIKVNGKKLCMLRHQNELHVVQNTCPHAGGILSGGRCRDGYLICPIHRYEYNLKTGRGAEGQGDYIDTYPVEVRVDGIYVGLKESWIKKLFG</sequence>
<dbReference type="Pfam" id="PF00355">
    <property type="entry name" value="Rieske"/>
    <property type="match status" value="1"/>
</dbReference>
<keyword evidence="1" id="KW-0001">2Fe-2S</keyword>
<proteinExistence type="predicted"/>
<dbReference type="EMBL" id="CP017141">
    <property type="protein sequence ID" value="AOM80287.1"/>
    <property type="molecule type" value="Genomic_DNA"/>
</dbReference>
<evidence type="ECO:0000313" key="6">
    <source>
        <dbReference type="EMBL" id="AOM80287.1"/>
    </source>
</evidence>
<accession>A0A1D7QNQ6</accession>
<dbReference type="InterPro" id="IPR036922">
    <property type="entry name" value="Rieske_2Fe-2S_sf"/>
</dbReference>
<evidence type="ECO:0000256" key="1">
    <source>
        <dbReference type="ARBA" id="ARBA00022714"/>
    </source>
</evidence>
<feature type="domain" description="Rieske" evidence="5">
    <location>
        <begin position="4"/>
        <end position="98"/>
    </location>
</feature>
<dbReference type="CDD" id="cd03467">
    <property type="entry name" value="Rieske"/>
    <property type="match status" value="1"/>
</dbReference>
<dbReference type="KEGG" id="psty:BFS30_25865"/>
<evidence type="ECO:0000313" key="7">
    <source>
        <dbReference type="Proteomes" id="UP000094313"/>
    </source>
</evidence>
<dbReference type="AlphaFoldDB" id="A0A1D7QNQ6"/>
<protein>
    <submittedName>
        <fullName evidence="6">(2Fe-2S)-binding protein</fullName>
    </submittedName>
</protein>
<organism evidence="6 7">
    <name type="scientific">Pedobacter steynii</name>
    <dbReference type="NCBI Taxonomy" id="430522"/>
    <lineage>
        <taxon>Bacteria</taxon>
        <taxon>Pseudomonadati</taxon>
        <taxon>Bacteroidota</taxon>
        <taxon>Sphingobacteriia</taxon>
        <taxon>Sphingobacteriales</taxon>
        <taxon>Sphingobacteriaceae</taxon>
        <taxon>Pedobacter</taxon>
    </lineage>
</organism>
<dbReference type="PANTHER" id="PTHR21496">
    <property type="entry name" value="FERREDOXIN-RELATED"/>
    <property type="match status" value="1"/>
</dbReference>
<keyword evidence="7" id="KW-1185">Reference proteome</keyword>
<dbReference type="PROSITE" id="PS51296">
    <property type="entry name" value="RIESKE"/>
    <property type="match status" value="1"/>
</dbReference>
<reference evidence="6 7" key="1">
    <citation type="submission" date="2016-08" db="EMBL/GenBank/DDBJ databases">
        <authorList>
            <person name="Seilhamer J.J."/>
        </authorList>
    </citation>
    <scope>NUCLEOTIDE SEQUENCE [LARGE SCALE GENOMIC DNA]</scope>
    <source>
        <strain evidence="6 7">DX4</strain>
    </source>
</reference>
<gene>
    <name evidence="6" type="ORF">BFS30_25865</name>
</gene>